<evidence type="ECO:0008006" key="4">
    <source>
        <dbReference type="Google" id="ProtNLM"/>
    </source>
</evidence>
<feature type="signal peptide" evidence="1">
    <location>
        <begin position="1"/>
        <end position="23"/>
    </location>
</feature>
<evidence type="ECO:0000256" key="1">
    <source>
        <dbReference type="SAM" id="SignalP"/>
    </source>
</evidence>
<keyword evidence="1" id="KW-0732">Signal</keyword>
<dbReference type="InterPro" id="IPR039535">
    <property type="entry name" value="ASST-like"/>
</dbReference>
<dbReference type="EMBL" id="JAQJAC010000010">
    <property type="protein sequence ID" value="KAJ5568096.1"/>
    <property type="molecule type" value="Genomic_DNA"/>
</dbReference>
<name>A0AAD6D8K5_9EURO</name>
<keyword evidence="3" id="KW-1185">Reference proteome</keyword>
<reference evidence="2 3" key="1">
    <citation type="journal article" date="2023" name="IMA Fungus">
        <title>Comparative genomic study of the Penicillium genus elucidates a diverse pangenome and 15 lateral gene transfer events.</title>
        <authorList>
            <person name="Petersen C."/>
            <person name="Sorensen T."/>
            <person name="Nielsen M.R."/>
            <person name="Sondergaard T.E."/>
            <person name="Sorensen J.L."/>
            <person name="Fitzpatrick D.A."/>
            <person name="Frisvad J.C."/>
            <person name="Nielsen K.L."/>
        </authorList>
    </citation>
    <scope>NUCLEOTIDE SEQUENCE [LARGE SCALE GENOMIC DNA]</scope>
    <source>
        <strain evidence="2 3">IBT 29057</strain>
    </source>
</reference>
<dbReference type="Pfam" id="PF14269">
    <property type="entry name" value="Arylsulfotran_2"/>
    <property type="match status" value="1"/>
</dbReference>
<accession>A0AAD6D8K5</accession>
<gene>
    <name evidence="2" type="ORF">N7450_010582</name>
</gene>
<proteinExistence type="predicted"/>
<sequence length="517" mass="58032">MWHAPLAAGGLLLLSCLGSATEAYWPYTSFKTGPWEPPQLQINKTDGIEPGLFFIPIRNENPLGSAVTIYDNDGELVYQGPEEKSMNFRVQKLFDQDVITFWSGKVEIVGGYGYGKVHILDTTYREIYTITLTDNSDFKFVTATGKSHDSYIDVHEHQITDRNTILVSAINVTQQDLSSFDGPSDAWITASQFYEIDIATNEIVFAWNSLDHQDKIPLSESRQPMLAHSVQDNPWDLYHLNSIAATNNGYLISMRFYCSVFFLNKDGSVRWRLAVSYLDKVSPRFLDQEESNNNLQGDSGEGDITGEEMLSFNNANRKSQSEGESTGMVFNIDLTTMNGSLLSNISDPTNSTYSQTQGNFQFTDPLSTTSNIIIGYGNVPQFKEYNSKGEVVFSGQFGAPTHAMSYRVFKHNWKATPFWNPAAVIEDGVIYMSWNGATEYDNWAIYSLPSIDSNETTLLATRTCTGFETNMNISDTSGDQIRFIKVAARREKRFFASVMPLKCFDCRVLNIVCLPIA</sequence>
<dbReference type="PANTHER" id="PTHR35340">
    <property type="entry name" value="PQQ ENZYME REPEAT PROTEIN-RELATED"/>
    <property type="match status" value="1"/>
</dbReference>
<dbReference type="Proteomes" id="UP001216150">
    <property type="component" value="Unassembled WGS sequence"/>
</dbReference>
<dbReference type="PANTHER" id="PTHR35340:SF6">
    <property type="entry name" value="ASST-DOMAIN-CONTAINING PROTEIN"/>
    <property type="match status" value="1"/>
</dbReference>
<dbReference type="AlphaFoldDB" id="A0AAD6D8K5"/>
<dbReference type="InterPro" id="IPR053143">
    <property type="entry name" value="Arylsulfate_ST"/>
</dbReference>
<comment type="caution">
    <text evidence="2">The sequence shown here is derived from an EMBL/GenBank/DDBJ whole genome shotgun (WGS) entry which is preliminary data.</text>
</comment>
<evidence type="ECO:0000313" key="3">
    <source>
        <dbReference type="Proteomes" id="UP001216150"/>
    </source>
</evidence>
<protein>
    <recommendedName>
        <fullName evidence="4">ASST-domain-containing protein</fullName>
    </recommendedName>
</protein>
<evidence type="ECO:0000313" key="2">
    <source>
        <dbReference type="EMBL" id="KAJ5568096.1"/>
    </source>
</evidence>
<organism evidence="2 3">
    <name type="scientific">Penicillium hetheringtonii</name>
    <dbReference type="NCBI Taxonomy" id="911720"/>
    <lineage>
        <taxon>Eukaryota</taxon>
        <taxon>Fungi</taxon>
        <taxon>Dikarya</taxon>
        <taxon>Ascomycota</taxon>
        <taxon>Pezizomycotina</taxon>
        <taxon>Eurotiomycetes</taxon>
        <taxon>Eurotiomycetidae</taxon>
        <taxon>Eurotiales</taxon>
        <taxon>Aspergillaceae</taxon>
        <taxon>Penicillium</taxon>
    </lineage>
</organism>
<feature type="chain" id="PRO_5042107892" description="ASST-domain-containing protein" evidence="1">
    <location>
        <begin position="24"/>
        <end position="517"/>
    </location>
</feature>